<protein>
    <submittedName>
        <fullName evidence="2">Thioesterase</fullName>
    </submittedName>
</protein>
<reference evidence="2 3" key="1">
    <citation type="submission" date="2020-04" db="EMBL/GenBank/DDBJ databases">
        <title>Draft genome of Leeia sp. IMCC25680.</title>
        <authorList>
            <person name="Song J."/>
            <person name="Cho J.-C."/>
        </authorList>
    </citation>
    <scope>NUCLEOTIDE SEQUENCE [LARGE SCALE GENOMIC DNA]</scope>
    <source>
        <strain evidence="2 3">IMCC25680</strain>
    </source>
</reference>
<dbReference type="AlphaFoldDB" id="A0A847S4S4"/>
<dbReference type="Gene3D" id="3.10.129.10">
    <property type="entry name" value="Hotdog Thioesterase"/>
    <property type="match status" value="1"/>
</dbReference>
<evidence type="ECO:0000313" key="3">
    <source>
        <dbReference type="Proteomes" id="UP000587991"/>
    </source>
</evidence>
<accession>A0A847S4S4</accession>
<feature type="domain" description="Thioesterase putative" evidence="1">
    <location>
        <begin position="13"/>
        <end position="146"/>
    </location>
</feature>
<dbReference type="SUPFAM" id="SSF54637">
    <property type="entry name" value="Thioesterase/thiol ester dehydrase-isomerase"/>
    <property type="match status" value="1"/>
</dbReference>
<keyword evidence="3" id="KW-1185">Reference proteome</keyword>
<dbReference type="Proteomes" id="UP000587991">
    <property type="component" value="Unassembled WGS sequence"/>
</dbReference>
<evidence type="ECO:0000313" key="2">
    <source>
        <dbReference type="EMBL" id="NLR74793.1"/>
    </source>
</evidence>
<dbReference type="Pfam" id="PF09500">
    <property type="entry name" value="YiiD_C"/>
    <property type="match status" value="1"/>
</dbReference>
<organism evidence="2 3">
    <name type="scientific">Leeia aquatica</name>
    <dbReference type="NCBI Taxonomy" id="2725557"/>
    <lineage>
        <taxon>Bacteria</taxon>
        <taxon>Pseudomonadati</taxon>
        <taxon>Pseudomonadota</taxon>
        <taxon>Betaproteobacteria</taxon>
        <taxon>Neisseriales</taxon>
        <taxon>Leeiaceae</taxon>
        <taxon>Leeia</taxon>
    </lineage>
</organism>
<dbReference type="NCBIfam" id="TIGR02447">
    <property type="entry name" value="yiiD_Cterm"/>
    <property type="match status" value="1"/>
</dbReference>
<comment type="caution">
    <text evidence="2">The sequence shown here is derived from an EMBL/GenBank/DDBJ whole genome shotgun (WGS) entry which is preliminary data.</text>
</comment>
<dbReference type="InterPro" id="IPR029069">
    <property type="entry name" value="HotDog_dom_sf"/>
</dbReference>
<proteinExistence type="predicted"/>
<evidence type="ECO:0000259" key="1">
    <source>
        <dbReference type="Pfam" id="PF09500"/>
    </source>
</evidence>
<dbReference type="EMBL" id="JABAIM010000001">
    <property type="protein sequence ID" value="NLR74793.1"/>
    <property type="molecule type" value="Genomic_DNA"/>
</dbReference>
<name>A0A847S4S4_9NEIS</name>
<dbReference type="RefSeq" id="WP_168876378.1">
    <property type="nucleotide sequence ID" value="NZ_JABAIM010000001.1"/>
</dbReference>
<sequence length="152" mass="16435">MSKVDPALLAQLRQIPLLQAMQLQVIQADMDGIHFSAPLAANRNDKGTAFAGSLASLLTLSGWAMTTLQARHAGFDLAVAVSHSELRYLLPVTDTLQIVCPPPTPEALHHFLHALQHKGRGRLPLESQALTADRRVAACHLGQFAAFPRPHA</sequence>
<gene>
    <name evidence="2" type="ORF">HF682_06420</name>
</gene>
<dbReference type="InterPro" id="IPR012660">
    <property type="entry name" value="YiiD_C"/>
</dbReference>